<keyword evidence="3" id="KW-0238">DNA-binding</keyword>
<dbReference type="InterPro" id="IPR005119">
    <property type="entry name" value="LysR_subst-bd"/>
</dbReference>
<evidence type="ECO:0000256" key="1">
    <source>
        <dbReference type="ARBA" id="ARBA00009437"/>
    </source>
</evidence>
<sequence>MRRSFTPDFINLQAFECAARHENFSRAAEELHLTQSAISRQIADFERQTGLKLFERVRQRVVLSEAGARLLPEVRQLLVQAERLMIEAVATGKMASSLRVATLPTFGAKWLVPRLGRFLAEHPDVALSIESRSHSFSFAEENFDLAIHFGQPTWANAISTFLCHETVLPVASPSLASKTLEACMQDAIASTPLLHLTTRPKLWSDWSQHHRVAISHAFHGLRFDQFSMLISAAVTGLGMALLPTYLIEEELQSGALVAVCNLTMRTENGYYIVRPENKRTQVTAQAFEAWILGEVARPREAPAPQAIGRTTTDFP</sequence>
<name>A0ABT8SYL8_9HYPH</name>
<dbReference type="InterPro" id="IPR058163">
    <property type="entry name" value="LysR-type_TF_proteobact-type"/>
</dbReference>
<reference evidence="6" key="2">
    <citation type="submission" date="2023-07" db="EMBL/GenBank/DDBJ databases">
        <authorList>
            <person name="Sun H."/>
        </authorList>
    </citation>
    <scope>NUCLEOTIDE SEQUENCE</scope>
    <source>
        <strain evidence="6">05753</strain>
    </source>
</reference>
<comment type="similarity">
    <text evidence="1">Belongs to the LysR transcriptional regulatory family.</text>
</comment>
<organism evidence="6 7">
    <name type="scientific">Rhizobium oryzicola</name>
    <dbReference type="NCBI Taxonomy" id="1232668"/>
    <lineage>
        <taxon>Bacteria</taxon>
        <taxon>Pseudomonadati</taxon>
        <taxon>Pseudomonadota</taxon>
        <taxon>Alphaproteobacteria</taxon>
        <taxon>Hyphomicrobiales</taxon>
        <taxon>Rhizobiaceae</taxon>
        <taxon>Rhizobium/Agrobacterium group</taxon>
        <taxon>Rhizobium</taxon>
    </lineage>
</organism>
<dbReference type="PRINTS" id="PR00039">
    <property type="entry name" value="HTHLYSR"/>
</dbReference>
<comment type="caution">
    <text evidence="6">The sequence shown here is derived from an EMBL/GenBank/DDBJ whole genome shotgun (WGS) entry which is preliminary data.</text>
</comment>
<evidence type="ECO:0000256" key="2">
    <source>
        <dbReference type="ARBA" id="ARBA00023015"/>
    </source>
</evidence>
<evidence type="ECO:0000313" key="7">
    <source>
        <dbReference type="Proteomes" id="UP001169006"/>
    </source>
</evidence>
<feature type="domain" description="HTH lysR-type" evidence="5">
    <location>
        <begin position="7"/>
        <end position="64"/>
    </location>
</feature>
<proteinExistence type="inferred from homology"/>
<dbReference type="EMBL" id="JAUKWQ010000003">
    <property type="protein sequence ID" value="MDO1583071.1"/>
    <property type="molecule type" value="Genomic_DNA"/>
</dbReference>
<dbReference type="Gene3D" id="1.10.10.10">
    <property type="entry name" value="Winged helix-like DNA-binding domain superfamily/Winged helix DNA-binding domain"/>
    <property type="match status" value="1"/>
</dbReference>
<reference evidence="6" key="1">
    <citation type="journal article" date="2015" name="Int. J. Syst. Evol. Microbiol.">
        <title>Rhizobium oryzicola sp. nov., potential plant-growth-promoting endophytic bacteria isolated from rice roots.</title>
        <authorList>
            <person name="Zhang X.X."/>
            <person name="Gao J.S."/>
            <person name="Cao Y.H."/>
            <person name="Sheirdil R.A."/>
            <person name="Wang X.C."/>
            <person name="Zhang L."/>
        </authorList>
    </citation>
    <scope>NUCLEOTIDE SEQUENCE</scope>
    <source>
        <strain evidence="6">05753</strain>
    </source>
</reference>
<keyword evidence="4" id="KW-0804">Transcription</keyword>
<dbReference type="InterPro" id="IPR036388">
    <property type="entry name" value="WH-like_DNA-bd_sf"/>
</dbReference>
<protein>
    <submittedName>
        <fullName evidence="6">LysR family transcriptional regulator</fullName>
    </submittedName>
</protein>
<dbReference type="Pfam" id="PF00126">
    <property type="entry name" value="HTH_1"/>
    <property type="match status" value="1"/>
</dbReference>
<dbReference type="Pfam" id="PF03466">
    <property type="entry name" value="LysR_substrate"/>
    <property type="match status" value="1"/>
</dbReference>
<dbReference type="InterPro" id="IPR000847">
    <property type="entry name" value="LysR_HTH_N"/>
</dbReference>
<dbReference type="Gene3D" id="3.40.190.10">
    <property type="entry name" value="Periplasmic binding protein-like II"/>
    <property type="match status" value="2"/>
</dbReference>
<dbReference type="PANTHER" id="PTHR30537">
    <property type="entry name" value="HTH-TYPE TRANSCRIPTIONAL REGULATOR"/>
    <property type="match status" value="1"/>
</dbReference>
<dbReference type="PANTHER" id="PTHR30537:SF26">
    <property type="entry name" value="GLYCINE CLEAVAGE SYSTEM TRANSCRIPTIONAL ACTIVATOR"/>
    <property type="match status" value="1"/>
</dbReference>
<keyword evidence="2" id="KW-0805">Transcription regulation</keyword>
<evidence type="ECO:0000313" key="6">
    <source>
        <dbReference type="EMBL" id="MDO1583071.1"/>
    </source>
</evidence>
<dbReference type="InterPro" id="IPR036390">
    <property type="entry name" value="WH_DNA-bd_sf"/>
</dbReference>
<evidence type="ECO:0000256" key="4">
    <source>
        <dbReference type="ARBA" id="ARBA00023163"/>
    </source>
</evidence>
<evidence type="ECO:0000259" key="5">
    <source>
        <dbReference type="PROSITE" id="PS50931"/>
    </source>
</evidence>
<dbReference type="SUPFAM" id="SSF53850">
    <property type="entry name" value="Periplasmic binding protein-like II"/>
    <property type="match status" value="1"/>
</dbReference>
<dbReference type="SUPFAM" id="SSF46785">
    <property type="entry name" value="Winged helix' DNA-binding domain"/>
    <property type="match status" value="1"/>
</dbReference>
<gene>
    <name evidence="6" type="ORF">Q2T52_13345</name>
</gene>
<dbReference type="PROSITE" id="PS50931">
    <property type="entry name" value="HTH_LYSR"/>
    <property type="match status" value="1"/>
</dbReference>
<accession>A0ABT8SYL8</accession>
<dbReference type="Proteomes" id="UP001169006">
    <property type="component" value="Unassembled WGS sequence"/>
</dbReference>
<evidence type="ECO:0000256" key="3">
    <source>
        <dbReference type="ARBA" id="ARBA00023125"/>
    </source>
</evidence>
<keyword evidence="7" id="KW-1185">Reference proteome</keyword>